<dbReference type="InterPro" id="IPR010562">
    <property type="entry name" value="Haemolymph_juvenile_hormone-bd"/>
</dbReference>
<accession>A0A8S0ZYQ6</accession>
<keyword evidence="3" id="KW-1185">Reference proteome</keyword>
<dbReference type="PANTHER" id="PTHR11008:SF41">
    <property type="entry name" value="RE70318P"/>
    <property type="match status" value="1"/>
</dbReference>
<organism evidence="2 3">
    <name type="scientific">Arctia plantaginis</name>
    <name type="common">Wood tiger moth</name>
    <name type="synonym">Phalaena plantaginis</name>
    <dbReference type="NCBI Taxonomy" id="874455"/>
    <lineage>
        <taxon>Eukaryota</taxon>
        <taxon>Metazoa</taxon>
        <taxon>Ecdysozoa</taxon>
        <taxon>Arthropoda</taxon>
        <taxon>Hexapoda</taxon>
        <taxon>Insecta</taxon>
        <taxon>Pterygota</taxon>
        <taxon>Neoptera</taxon>
        <taxon>Endopterygota</taxon>
        <taxon>Lepidoptera</taxon>
        <taxon>Glossata</taxon>
        <taxon>Ditrysia</taxon>
        <taxon>Noctuoidea</taxon>
        <taxon>Erebidae</taxon>
        <taxon>Arctiinae</taxon>
        <taxon>Arctia</taxon>
    </lineage>
</organism>
<name>A0A8S0ZYQ6_ARCPL</name>
<protein>
    <submittedName>
        <fullName evidence="2">Uncharacterized protein</fullName>
    </submittedName>
</protein>
<evidence type="ECO:0000313" key="2">
    <source>
        <dbReference type="EMBL" id="CAB3237750.1"/>
    </source>
</evidence>
<dbReference type="Pfam" id="PF06585">
    <property type="entry name" value="JHBP"/>
    <property type="match status" value="1"/>
</dbReference>
<proteinExistence type="predicted"/>
<dbReference type="OrthoDB" id="7251644at2759"/>
<dbReference type="SMART" id="SM00700">
    <property type="entry name" value="JHBP"/>
    <property type="match status" value="1"/>
</dbReference>
<gene>
    <name evidence="2" type="ORF">APLA_LOCUS7103</name>
</gene>
<feature type="chain" id="PRO_5035787133" evidence="1">
    <location>
        <begin position="22"/>
        <end position="254"/>
    </location>
</feature>
<feature type="signal peptide" evidence="1">
    <location>
        <begin position="1"/>
        <end position="21"/>
    </location>
</feature>
<dbReference type="GO" id="GO:0005615">
    <property type="term" value="C:extracellular space"/>
    <property type="evidence" value="ECO:0007669"/>
    <property type="project" value="TreeGrafter"/>
</dbReference>
<dbReference type="PANTHER" id="PTHR11008">
    <property type="entry name" value="PROTEIN TAKEOUT-LIKE PROTEIN"/>
    <property type="match status" value="1"/>
</dbReference>
<dbReference type="EMBL" id="CADEBC010000494">
    <property type="protein sequence ID" value="CAB3237750.1"/>
    <property type="molecule type" value="Genomic_DNA"/>
</dbReference>
<evidence type="ECO:0000256" key="1">
    <source>
        <dbReference type="SAM" id="SignalP"/>
    </source>
</evidence>
<dbReference type="Gene3D" id="3.15.10.30">
    <property type="entry name" value="Haemolymph juvenile hormone binding protein"/>
    <property type="match status" value="1"/>
</dbReference>
<comment type="caution">
    <text evidence="2">The sequence shown here is derived from an EMBL/GenBank/DDBJ whole genome shotgun (WGS) entry which is preliminary data.</text>
</comment>
<dbReference type="AlphaFoldDB" id="A0A8S0ZYQ6"/>
<dbReference type="Proteomes" id="UP000494106">
    <property type="component" value="Unassembled WGS sequence"/>
</dbReference>
<sequence length="254" mass="28961">MILVKSHSFLLVFVVLETVHSKLTCSHNVTECMTKAAQNVYNSLVAGVKDLTEPIDPLHLDKIDADLPGFKYQVTNVTMNGLRDCTVELFKSDEISFNFELDLHCPNLVFTYHYKAKGVILTSVEFDGQGFANVAVDDYYIKIKGKFKKFFSVKDQKLYTSIISHFIETDLKGKIKFETDEQINPDKTKSDLAKIAINENYKDTDVLLRTPFLENFITLFVQNLNTYLANFSIDELLPQKEKKSILNIRGTPLV</sequence>
<reference evidence="2 3" key="1">
    <citation type="submission" date="2020-04" db="EMBL/GenBank/DDBJ databases">
        <authorList>
            <person name="Wallbank WR R."/>
            <person name="Pardo Diaz C."/>
            <person name="Kozak K."/>
            <person name="Martin S."/>
            <person name="Jiggins C."/>
            <person name="Moest M."/>
            <person name="Warren A I."/>
            <person name="Byers J.R.P. K."/>
            <person name="Montejo-Kovacevich G."/>
            <person name="Yen C E."/>
        </authorList>
    </citation>
    <scope>NUCLEOTIDE SEQUENCE [LARGE SCALE GENOMIC DNA]</scope>
</reference>
<keyword evidence="1" id="KW-0732">Signal</keyword>
<dbReference type="InterPro" id="IPR038606">
    <property type="entry name" value="To_sf"/>
</dbReference>
<evidence type="ECO:0000313" key="3">
    <source>
        <dbReference type="Proteomes" id="UP000494106"/>
    </source>
</evidence>